<accession>A0A916NSW6</accession>
<dbReference type="EMBL" id="OU015584">
    <property type="protein sequence ID" value="CAG5084649.1"/>
    <property type="molecule type" value="Genomic_DNA"/>
</dbReference>
<name>A0A916NSW6_9FLAO</name>
<organism evidence="1 2">
    <name type="scientific">Parvicella tangerina</name>
    <dbReference type="NCBI Taxonomy" id="2829795"/>
    <lineage>
        <taxon>Bacteria</taxon>
        <taxon>Pseudomonadati</taxon>
        <taxon>Bacteroidota</taxon>
        <taxon>Flavobacteriia</taxon>
        <taxon>Flavobacteriales</taxon>
        <taxon>Parvicellaceae</taxon>
        <taxon>Parvicella</taxon>
    </lineage>
</organism>
<keyword evidence="2" id="KW-1185">Reference proteome</keyword>
<evidence type="ECO:0000313" key="1">
    <source>
        <dbReference type="EMBL" id="CAG5084649.1"/>
    </source>
</evidence>
<dbReference type="AlphaFoldDB" id="A0A916NSW6"/>
<reference evidence="1" key="1">
    <citation type="submission" date="2021-04" db="EMBL/GenBank/DDBJ databases">
        <authorList>
            <person name="Rodrigo-Torres L."/>
            <person name="Arahal R. D."/>
            <person name="Lucena T."/>
        </authorList>
    </citation>
    <scope>NUCLEOTIDE SEQUENCE</scope>
    <source>
        <strain evidence="1">AS29M-1</strain>
    </source>
</reference>
<dbReference type="Proteomes" id="UP000683507">
    <property type="component" value="Chromosome"/>
</dbReference>
<proteinExistence type="predicted"/>
<evidence type="ECO:0000313" key="2">
    <source>
        <dbReference type="Proteomes" id="UP000683507"/>
    </source>
</evidence>
<sequence length="82" mass="9320">MKNLKITKVLRGLAIYFEEAGIEAWARATDKLTGSSIIFILDNEILTVQQVNSKITNGASAFWKSDLDDQDWKRIMKMVKNS</sequence>
<protein>
    <submittedName>
        <fullName evidence="1">Uncharacterized protein</fullName>
    </submittedName>
</protein>
<dbReference type="Gene3D" id="3.30.1360.200">
    <property type="match status" value="1"/>
</dbReference>
<gene>
    <name evidence="1" type="ORF">CRYO30217_02530</name>
</gene>
<dbReference type="KEGG" id="ptan:CRYO30217_02530"/>